<dbReference type="PANTHER" id="PTHR37244">
    <property type="entry name" value="NADP-SPECIFIC GLUTAMATE DEHYDROGENASE"/>
    <property type="match status" value="1"/>
</dbReference>
<name>A0A176VI97_MARPO</name>
<dbReference type="AlphaFoldDB" id="A0A176VI97"/>
<dbReference type="PANTHER" id="PTHR37244:SF1">
    <property type="entry name" value="NADP-SPECIFIC GLUTAMATE DEHYDROGENASE"/>
    <property type="match status" value="1"/>
</dbReference>
<evidence type="ECO:0000313" key="2">
    <source>
        <dbReference type="EMBL" id="OAE20082.1"/>
    </source>
</evidence>
<evidence type="ECO:0000256" key="1">
    <source>
        <dbReference type="SAM" id="Phobius"/>
    </source>
</evidence>
<gene>
    <name evidence="2" type="ORF">AXG93_789s1050</name>
</gene>
<dbReference type="Proteomes" id="UP000077202">
    <property type="component" value="Unassembled WGS sequence"/>
</dbReference>
<evidence type="ECO:0008006" key="4">
    <source>
        <dbReference type="Google" id="ProtNLM"/>
    </source>
</evidence>
<keyword evidence="1" id="KW-0472">Membrane</keyword>
<protein>
    <recommendedName>
        <fullName evidence="4">Erythronate-4-phosphate dehydrogenase family protein</fullName>
    </recommendedName>
</protein>
<keyword evidence="1" id="KW-0812">Transmembrane</keyword>
<keyword evidence="1" id="KW-1133">Transmembrane helix</keyword>
<keyword evidence="3" id="KW-1185">Reference proteome</keyword>
<organism evidence="2 3">
    <name type="scientific">Marchantia polymorpha subsp. ruderalis</name>
    <dbReference type="NCBI Taxonomy" id="1480154"/>
    <lineage>
        <taxon>Eukaryota</taxon>
        <taxon>Viridiplantae</taxon>
        <taxon>Streptophyta</taxon>
        <taxon>Embryophyta</taxon>
        <taxon>Marchantiophyta</taxon>
        <taxon>Marchantiopsida</taxon>
        <taxon>Marchantiidae</taxon>
        <taxon>Marchantiales</taxon>
        <taxon>Marchantiaceae</taxon>
        <taxon>Marchantia</taxon>
    </lineage>
</organism>
<feature type="transmembrane region" description="Helical" evidence="1">
    <location>
        <begin position="293"/>
        <end position="316"/>
    </location>
</feature>
<comment type="caution">
    <text evidence="2">The sequence shown here is derived from an EMBL/GenBank/DDBJ whole genome shotgun (WGS) entry which is preliminary data.</text>
</comment>
<accession>A0A176VI97</accession>
<dbReference type="EMBL" id="LVLJ01003702">
    <property type="protein sequence ID" value="OAE20082.1"/>
    <property type="molecule type" value="Genomic_DNA"/>
</dbReference>
<reference evidence="2" key="1">
    <citation type="submission" date="2016-03" db="EMBL/GenBank/DDBJ databases">
        <title>Mechanisms controlling the formation of the plant cell surface in tip-growing cells are functionally conserved among land plants.</title>
        <authorList>
            <person name="Honkanen S."/>
            <person name="Jones V.A."/>
            <person name="Morieri G."/>
            <person name="Champion C."/>
            <person name="Hetherington A.J."/>
            <person name="Kelly S."/>
            <person name="Saint-Marcoux D."/>
            <person name="Proust H."/>
            <person name="Prescott H."/>
            <person name="Dolan L."/>
        </authorList>
    </citation>
    <scope>NUCLEOTIDE SEQUENCE [LARGE SCALE GENOMIC DNA]</scope>
    <source>
        <tissue evidence="2">Whole gametophyte</tissue>
    </source>
</reference>
<sequence length="328" mass="35980">MNEALSSPRLGAEKSAGQNRNGFKGDHFGYALKTPVVGWFDVRVFYVRVTSCPLDDAPEVLTMRYPPRDISTALEANGGRISPSEELKLTLRRDRVDTESSEATYVSTDNLRASGSVSFEVYDREQLLLCGNLERSDPKIDTDGDDRDRSMSTLSKSIKLGWKMDLNCAVTSPGCSFLKGRQEFSTAVLSPPTMEVCVVGRYSALPVILTEVVQLTVRRKMVRRNTLDSIVEGEEGERIPSDLLLAGQPEQVSRDEGSYNFADKALARFGSFDPNGYGEGDEADSWFGTGVRVGVGIGLGMCLGVGIGVGLLVRTYQATTRSFRRNLF</sequence>
<proteinExistence type="predicted"/>
<evidence type="ECO:0000313" key="3">
    <source>
        <dbReference type="Proteomes" id="UP000077202"/>
    </source>
</evidence>